<evidence type="ECO:0000313" key="2">
    <source>
        <dbReference type="Proteomes" id="UP001281147"/>
    </source>
</evidence>
<reference evidence="1" key="1">
    <citation type="submission" date="2023-07" db="EMBL/GenBank/DDBJ databases">
        <title>Black Yeasts Isolated from many extreme environments.</title>
        <authorList>
            <person name="Coleine C."/>
            <person name="Stajich J.E."/>
            <person name="Selbmann L."/>
        </authorList>
    </citation>
    <scope>NUCLEOTIDE SEQUENCE</scope>
    <source>
        <strain evidence="1">CCFEE 5714</strain>
    </source>
</reference>
<sequence>MAFSKLSTAAVAASALFSSFTNAAPAATMSGLKRQSNQRFDFGSEKIRGVNLGGWLVLEPWITPSIFEATPEQCVDEYTMSDTLGQAEMQRRMQKHWSSWITQADFSAMAGHGLNFVRIPVGYWSVSPIQGDPYIQGAYEYLGKAIEWAGGSGMKVIIDLHGAPGSQNGFDNSGQRGSIGWTSGDTIAQTHKALNKIRDDHASNPTVAAIGLLNEPMGPELDLGTIEKFYYDSWGNLKNTGVTMVFSDAFEGVDAWNDFGAGLWNIMLGVHHYEVFDSGDLEMGVQDHISTACAYGGQMASNNKWTMSGEWTGAMTDCAKWLNGRGIGARYDGTYDGSYYIGSCDSYSVGTVAGLSQDAKQNIGSYIHAQMVAYEKAAGWIFWTWKTESAPEWDFQALAGAGIIPSLGSLDTSVCG</sequence>
<accession>A0ACC3MZ38</accession>
<evidence type="ECO:0000313" key="1">
    <source>
        <dbReference type="EMBL" id="KAK3706137.1"/>
    </source>
</evidence>
<name>A0ACC3MZ38_9PEZI</name>
<gene>
    <name evidence="1" type="ORF">LTR37_012964</name>
</gene>
<organism evidence="1 2">
    <name type="scientific">Vermiconidia calcicola</name>
    <dbReference type="NCBI Taxonomy" id="1690605"/>
    <lineage>
        <taxon>Eukaryota</taxon>
        <taxon>Fungi</taxon>
        <taxon>Dikarya</taxon>
        <taxon>Ascomycota</taxon>
        <taxon>Pezizomycotina</taxon>
        <taxon>Dothideomycetes</taxon>
        <taxon>Dothideomycetidae</taxon>
        <taxon>Mycosphaerellales</taxon>
        <taxon>Extremaceae</taxon>
        <taxon>Vermiconidia</taxon>
    </lineage>
</organism>
<keyword evidence="2" id="KW-1185">Reference proteome</keyword>
<dbReference type="Proteomes" id="UP001281147">
    <property type="component" value="Unassembled WGS sequence"/>
</dbReference>
<dbReference type="EMBL" id="JAUTXU010000123">
    <property type="protein sequence ID" value="KAK3706137.1"/>
    <property type="molecule type" value="Genomic_DNA"/>
</dbReference>
<proteinExistence type="predicted"/>
<comment type="caution">
    <text evidence="1">The sequence shown here is derived from an EMBL/GenBank/DDBJ whole genome shotgun (WGS) entry which is preliminary data.</text>
</comment>
<protein>
    <submittedName>
        <fullName evidence="1">Uncharacterized protein</fullName>
    </submittedName>
</protein>